<keyword evidence="4" id="KW-1185">Reference proteome</keyword>
<evidence type="ECO:0000259" key="2">
    <source>
        <dbReference type="Pfam" id="PF18755"/>
    </source>
</evidence>
<organism evidence="3 4">
    <name type="scientific">Crossiella equi</name>
    <dbReference type="NCBI Taxonomy" id="130796"/>
    <lineage>
        <taxon>Bacteria</taxon>
        <taxon>Bacillati</taxon>
        <taxon>Actinomycetota</taxon>
        <taxon>Actinomycetes</taxon>
        <taxon>Pseudonocardiales</taxon>
        <taxon>Pseudonocardiaceae</taxon>
        <taxon>Crossiella</taxon>
    </lineage>
</organism>
<dbReference type="Pfam" id="PF18755">
    <property type="entry name" value="RAMA"/>
    <property type="match status" value="1"/>
</dbReference>
<dbReference type="RefSeq" id="WP_086780739.1">
    <property type="nucleotide sequence ID" value="NZ_JAGIOO010000001.1"/>
</dbReference>
<dbReference type="InterPro" id="IPR040843">
    <property type="entry name" value="RAMA"/>
</dbReference>
<evidence type="ECO:0000256" key="1">
    <source>
        <dbReference type="SAM" id="MobiDB-lite"/>
    </source>
</evidence>
<evidence type="ECO:0000313" key="3">
    <source>
        <dbReference type="EMBL" id="MBP2474869.1"/>
    </source>
</evidence>
<feature type="compositionally biased region" description="Basic and acidic residues" evidence="1">
    <location>
        <begin position="1"/>
        <end position="11"/>
    </location>
</feature>
<gene>
    <name evidence="3" type="ORF">JOF53_003741</name>
</gene>
<comment type="caution">
    <text evidence="3">The sequence shown here is derived from an EMBL/GenBank/DDBJ whole genome shotgun (WGS) entry which is preliminary data.</text>
</comment>
<feature type="region of interest" description="Disordered" evidence="1">
    <location>
        <begin position="1"/>
        <end position="42"/>
    </location>
</feature>
<protein>
    <recommendedName>
        <fullName evidence="2">RAMA domain-containing protein</fullName>
    </recommendedName>
</protein>
<feature type="domain" description="RAMA" evidence="2">
    <location>
        <begin position="190"/>
        <end position="292"/>
    </location>
</feature>
<reference evidence="3 4" key="1">
    <citation type="submission" date="2021-03" db="EMBL/GenBank/DDBJ databases">
        <title>Sequencing the genomes of 1000 actinobacteria strains.</title>
        <authorList>
            <person name="Klenk H.-P."/>
        </authorList>
    </citation>
    <scope>NUCLEOTIDE SEQUENCE [LARGE SCALE GENOMIC DNA]</scope>
    <source>
        <strain evidence="3 4">DSM 44580</strain>
    </source>
</reference>
<dbReference type="EMBL" id="JAGIOO010000001">
    <property type="protein sequence ID" value="MBP2474869.1"/>
    <property type="molecule type" value="Genomic_DNA"/>
</dbReference>
<dbReference type="Proteomes" id="UP001519363">
    <property type="component" value="Unassembled WGS sequence"/>
</dbReference>
<proteinExistence type="predicted"/>
<sequence length="294" mass="31794">MTTDREIHEPPELAADAAVDAPRTDPQPDDTTATAAPSQPHDEATMRAWEGLPPDTMILAPAFAPPPMRCPDDVWAMLVTAVDIICDADPDRAGEVALFAGNWATEQPPPDSLYDGDLVVRLSHPADPTYPLPRDHATDVEMLLAYQGRWQRVGQWHGLDDGWPRLVAPTAAAVMGLHGDATEAAIWSETPPPSTSPPLIKWARGGIAELLDAGLVTAGEELVWNRRNLGVRHTARIRVDGTLILADSRVFANPCGATTALGGNHQNGWNAFRRASDGRTLGDLRTELRARRGQ</sequence>
<evidence type="ECO:0000313" key="4">
    <source>
        <dbReference type="Proteomes" id="UP001519363"/>
    </source>
</evidence>
<name>A0ABS5AE63_9PSEU</name>
<accession>A0ABS5AE63</accession>